<dbReference type="Proteomes" id="UP000796761">
    <property type="component" value="Unassembled WGS sequence"/>
</dbReference>
<evidence type="ECO:0000313" key="3">
    <source>
        <dbReference type="Proteomes" id="UP000796761"/>
    </source>
</evidence>
<comment type="caution">
    <text evidence="2">The sequence shown here is derived from an EMBL/GenBank/DDBJ whole genome shotgun (WGS) entry which is preliminary data.</text>
</comment>
<evidence type="ECO:0000256" key="1">
    <source>
        <dbReference type="SAM" id="MobiDB-lite"/>
    </source>
</evidence>
<feature type="region of interest" description="Disordered" evidence="1">
    <location>
        <begin position="1"/>
        <end position="33"/>
    </location>
</feature>
<proteinExistence type="predicted"/>
<organism evidence="2 3">
    <name type="scientific">Zosterops borbonicus</name>
    <dbReference type="NCBI Taxonomy" id="364589"/>
    <lineage>
        <taxon>Eukaryota</taxon>
        <taxon>Metazoa</taxon>
        <taxon>Chordata</taxon>
        <taxon>Craniata</taxon>
        <taxon>Vertebrata</taxon>
        <taxon>Euteleostomi</taxon>
        <taxon>Archelosauria</taxon>
        <taxon>Archosauria</taxon>
        <taxon>Dinosauria</taxon>
        <taxon>Saurischia</taxon>
        <taxon>Theropoda</taxon>
        <taxon>Coelurosauria</taxon>
        <taxon>Aves</taxon>
        <taxon>Neognathae</taxon>
        <taxon>Neoaves</taxon>
        <taxon>Telluraves</taxon>
        <taxon>Australaves</taxon>
        <taxon>Passeriformes</taxon>
        <taxon>Sylvioidea</taxon>
        <taxon>Zosteropidae</taxon>
        <taxon>Zosterops</taxon>
    </lineage>
</organism>
<reference evidence="2" key="1">
    <citation type="submission" date="2019-04" db="EMBL/GenBank/DDBJ databases">
        <title>Genome assembly of Zosterops borbonicus 15179.</title>
        <authorList>
            <person name="Leroy T."/>
            <person name="Anselmetti Y."/>
            <person name="Tilak M.-K."/>
            <person name="Nabholz B."/>
        </authorList>
    </citation>
    <scope>NUCLEOTIDE SEQUENCE</scope>
    <source>
        <strain evidence="2">HGM_15179</strain>
        <tissue evidence="2">Muscle</tissue>
    </source>
</reference>
<evidence type="ECO:0000313" key="2">
    <source>
        <dbReference type="EMBL" id="TRZ07133.1"/>
    </source>
</evidence>
<keyword evidence="3" id="KW-1185">Reference proteome</keyword>
<name>A0A8K1FUL5_9PASS</name>
<dbReference type="EMBL" id="SWJQ01001948">
    <property type="protein sequence ID" value="TRZ07133.1"/>
    <property type="molecule type" value="Genomic_DNA"/>
</dbReference>
<dbReference type="OrthoDB" id="9219298at2759"/>
<accession>A0A8K1FUL5</accession>
<sequence>MSEKKCERNSPAGIKFSEERGEEVLPGTGAGIPLQPVEMTMVMQVVPLQSMEVLSEADIHLHPMEDTTLEQMDVP</sequence>
<gene>
    <name evidence="2" type="ORF">HGM15179_019974</name>
</gene>
<protein>
    <submittedName>
        <fullName evidence="2">Uncharacterized protein</fullName>
    </submittedName>
</protein>
<dbReference type="AlphaFoldDB" id="A0A8K1FUL5"/>